<accession>A0ABQ9HIE5</accession>
<reference evidence="1 2" key="1">
    <citation type="submission" date="2023-02" db="EMBL/GenBank/DDBJ databases">
        <title>LHISI_Scaffold_Assembly.</title>
        <authorList>
            <person name="Stuart O.P."/>
            <person name="Cleave R."/>
            <person name="Magrath M.J.L."/>
            <person name="Mikheyev A.S."/>
        </authorList>
    </citation>
    <scope>NUCLEOTIDE SEQUENCE [LARGE SCALE GENOMIC DNA]</scope>
    <source>
        <strain evidence="1">Daus_M_001</strain>
        <tissue evidence="1">Leg muscle</tissue>
    </source>
</reference>
<evidence type="ECO:0000313" key="2">
    <source>
        <dbReference type="Proteomes" id="UP001159363"/>
    </source>
</evidence>
<protein>
    <submittedName>
        <fullName evidence="1">Uncharacterized protein</fullName>
    </submittedName>
</protein>
<evidence type="ECO:0000313" key="1">
    <source>
        <dbReference type="EMBL" id="KAJ8884032.1"/>
    </source>
</evidence>
<dbReference type="EMBL" id="JARBHB010000005">
    <property type="protein sequence ID" value="KAJ8884032.1"/>
    <property type="molecule type" value="Genomic_DNA"/>
</dbReference>
<name>A0ABQ9HIE5_9NEOP</name>
<dbReference type="Proteomes" id="UP001159363">
    <property type="component" value="Chromosome 4"/>
</dbReference>
<organism evidence="1 2">
    <name type="scientific">Dryococelus australis</name>
    <dbReference type="NCBI Taxonomy" id="614101"/>
    <lineage>
        <taxon>Eukaryota</taxon>
        <taxon>Metazoa</taxon>
        <taxon>Ecdysozoa</taxon>
        <taxon>Arthropoda</taxon>
        <taxon>Hexapoda</taxon>
        <taxon>Insecta</taxon>
        <taxon>Pterygota</taxon>
        <taxon>Neoptera</taxon>
        <taxon>Polyneoptera</taxon>
        <taxon>Phasmatodea</taxon>
        <taxon>Verophasmatodea</taxon>
        <taxon>Anareolatae</taxon>
        <taxon>Phasmatidae</taxon>
        <taxon>Eurycanthinae</taxon>
        <taxon>Dryococelus</taxon>
    </lineage>
</organism>
<proteinExistence type="predicted"/>
<gene>
    <name evidence="1" type="ORF">PR048_015889</name>
</gene>
<keyword evidence="2" id="KW-1185">Reference proteome</keyword>
<sequence length="127" mass="14884">MRNIRQYNKVTSFRSMQVVEWCFMPTFKIQVKSYHLADFLLACRSMIIHFCKSTLSLILKHKYQHDVICYRNQHTRLNVVIHTNKVPAGEHLGCYNAPSMSEVAVVIAGQQFDKRDIVLRSRNDNLQ</sequence>
<comment type="caution">
    <text evidence="1">The sequence shown here is derived from an EMBL/GenBank/DDBJ whole genome shotgun (WGS) entry which is preliminary data.</text>
</comment>